<feature type="domain" description="Transposase IS66 central" evidence="1">
    <location>
        <begin position="2"/>
        <end position="74"/>
    </location>
</feature>
<evidence type="ECO:0000259" key="1">
    <source>
        <dbReference type="Pfam" id="PF03050"/>
    </source>
</evidence>
<name>A0ABQ6QN23_9BACT</name>
<organism evidence="2 3">
    <name type="scientific">Corallococcus caeni</name>
    <dbReference type="NCBI Taxonomy" id="3082388"/>
    <lineage>
        <taxon>Bacteria</taxon>
        <taxon>Pseudomonadati</taxon>
        <taxon>Myxococcota</taxon>
        <taxon>Myxococcia</taxon>
        <taxon>Myxococcales</taxon>
        <taxon>Cystobacterineae</taxon>
        <taxon>Myxococcaceae</taxon>
        <taxon>Corallococcus</taxon>
    </lineage>
</organism>
<keyword evidence="3" id="KW-1185">Reference proteome</keyword>
<accession>A0ABQ6QN23</accession>
<gene>
    <name evidence="2" type="ORF">ASNO1_16800</name>
</gene>
<protein>
    <recommendedName>
        <fullName evidence="1">Transposase IS66 central domain-containing protein</fullName>
    </recommendedName>
</protein>
<comment type="caution">
    <text evidence="2">The sequence shown here is derived from an EMBL/GenBank/DDBJ whole genome shotgun (WGS) entry which is preliminary data.</text>
</comment>
<dbReference type="Pfam" id="PF03050">
    <property type="entry name" value="DDE_Tnp_IS66"/>
    <property type="match status" value="1"/>
</dbReference>
<reference evidence="2 3" key="1">
    <citation type="journal article" date="2024" name="Arch. Microbiol.">
        <title>Corallococcus caeni sp. nov., a novel myxobacterium isolated from activated sludge.</title>
        <authorList>
            <person name="Tomita S."/>
            <person name="Nakai R."/>
            <person name="Kuroda K."/>
            <person name="Kurashita H."/>
            <person name="Hatamoto M."/>
            <person name="Yamaguchi T."/>
            <person name="Narihiro T."/>
        </authorList>
    </citation>
    <scope>NUCLEOTIDE SEQUENCE [LARGE SCALE GENOMIC DNA]</scope>
    <source>
        <strain evidence="2 3">NO1</strain>
    </source>
</reference>
<dbReference type="InterPro" id="IPR004291">
    <property type="entry name" value="Transposase_IS66_central"/>
</dbReference>
<sequence length="118" mass="13426">MVERIRQWALSQRAAPGSAFRKALEYTLKLWNGLTVFLSNPVVLIDNNHVERQMRDMVMGRKNHYGSKSQRGTEVAALFYSLIETARLREEEPGHYLRRAALAAIETPGTVTLPKSQD</sequence>
<dbReference type="EMBL" id="BTTX01000002">
    <property type="protein sequence ID" value="GMU05427.1"/>
    <property type="molecule type" value="Genomic_DNA"/>
</dbReference>
<evidence type="ECO:0000313" key="2">
    <source>
        <dbReference type="EMBL" id="GMU05427.1"/>
    </source>
</evidence>
<proteinExistence type="predicted"/>
<dbReference type="PANTHER" id="PTHR33678">
    <property type="entry name" value="BLL1576 PROTEIN"/>
    <property type="match status" value="1"/>
</dbReference>
<evidence type="ECO:0000313" key="3">
    <source>
        <dbReference type="Proteomes" id="UP001342631"/>
    </source>
</evidence>
<dbReference type="RefSeq" id="WP_338276148.1">
    <property type="nucleotide sequence ID" value="NZ_BTTX01000002.1"/>
</dbReference>
<dbReference type="Proteomes" id="UP001342631">
    <property type="component" value="Unassembled WGS sequence"/>
</dbReference>
<dbReference type="InterPro" id="IPR052344">
    <property type="entry name" value="Transposase-related"/>
</dbReference>